<evidence type="ECO:0000256" key="1">
    <source>
        <dbReference type="SAM" id="MobiDB-lite"/>
    </source>
</evidence>
<comment type="caution">
    <text evidence="2">The sequence shown here is derived from an EMBL/GenBank/DDBJ whole genome shotgun (WGS) entry which is preliminary data.</text>
</comment>
<dbReference type="RefSeq" id="WP_220210822.1">
    <property type="nucleotide sequence ID" value="NZ_BNJK01000002.1"/>
</dbReference>
<accession>A0A8J3N914</accession>
<reference evidence="2" key="1">
    <citation type="submission" date="2020-10" db="EMBL/GenBank/DDBJ databases">
        <title>Taxonomic study of unclassified bacteria belonging to the class Ktedonobacteria.</title>
        <authorList>
            <person name="Yabe S."/>
            <person name="Wang C.M."/>
            <person name="Zheng Y."/>
            <person name="Sakai Y."/>
            <person name="Cavaletti L."/>
            <person name="Monciardini P."/>
            <person name="Donadio S."/>
        </authorList>
    </citation>
    <scope>NUCLEOTIDE SEQUENCE</scope>
    <source>
        <strain evidence="2">ID150040</strain>
    </source>
</reference>
<dbReference type="AlphaFoldDB" id="A0A8J3N914"/>
<evidence type="ECO:0000313" key="3">
    <source>
        <dbReference type="Proteomes" id="UP000597444"/>
    </source>
</evidence>
<dbReference type="EMBL" id="BNJK01000002">
    <property type="protein sequence ID" value="GHP00269.1"/>
    <property type="molecule type" value="Genomic_DNA"/>
</dbReference>
<sequence>MEGKSEGGKRGEEGKREKRWKMGGERRGKPQEVWKKEEQGECERGAKSCGGKRERELAKWSEPK</sequence>
<keyword evidence="3" id="KW-1185">Reference proteome</keyword>
<evidence type="ECO:0000313" key="2">
    <source>
        <dbReference type="EMBL" id="GHP00269.1"/>
    </source>
</evidence>
<organism evidence="2 3">
    <name type="scientific">Reticulibacter mediterranei</name>
    <dbReference type="NCBI Taxonomy" id="2778369"/>
    <lineage>
        <taxon>Bacteria</taxon>
        <taxon>Bacillati</taxon>
        <taxon>Chloroflexota</taxon>
        <taxon>Ktedonobacteria</taxon>
        <taxon>Ktedonobacterales</taxon>
        <taxon>Reticulibacteraceae</taxon>
        <taxon>Reticulibacter</taxon>
    </lineage>
</organism>
<dbReference type="Proteomes" id="UP000597444">
    <property type="component" value="Unassembled WGS sequence"/>
</dbReference>
<proteinExistence type="predicted"/>
<name>A0A8J3N914_9CHLR</name>
<gene>
    <name evidence="2" type="ORF">KSF_103160</name>
</gene>
<protein>
    <submittedName>
        <fullName evidence="2">Uncharacterized protein</fullName>
    </submittedName>
</protein>
<feature type="region of interest" description="Disordered" evidence="1">
    <location>
        <begin position="1"/>
        <end position="64"/>
    </location>
</feature>